<feature type="transmembrane region" description="Helical" evidence="1">
    <location>
        <begin position="51"/>
        <end position="73"/>
    </location>
</feature>
<evidence type="ECO:0008006" key="4">
    <source>
        <dbReference type="Google" id="ProtNLM"/>
    </source>
</evidence>
<feature type="transmembrane region" description="Helical" evidence="1">
    <location>
        <begin position="6"/>
        <end position="30"/>
    </location>
</feature>
<sequence length="135" mass="14953">MNRPVGVTILAVLQLINGILATLGGLYIIFFRTAIFRRSPELENIPQYPTLAAGFALVLVILGLIGLFLAWGLFTLKKWAWLTTLILNVFSILSSLSAIFSNQTRKGGDIFGLVIAVVIVYYLLRPEVRRAFGKN</sequence>
<dbReference type="Proteomes" id="UP000185860">
    <property type="component" value="Unassembled WGS sequence"/>
</dbReference>
<accession>A0A1U7IK65</accession>
<evidence type="ECO:0000313" key="2">
    <source>
        <dbReference type="EMBL" id="OKH37596.1"/>
    </source>
</evidence>
<dbReference type="RefSeq" id="WP_073593884.1">
    <property type="nucleotide sequence ID" value="NZ_MRCE01000011.1"/>
</dbReference>
<dbReference type="EMBL" id="MRCE01000011">
    <property type="protein sequence ID" value="OKH37596.1"/>
    <property type="molecule type" value="Genomic_DNA"/>
</dbReference>
<feature type="transmembrane region" description="Helical" evidence="1">
    <location>
        <begin position="79"/>
        <end position="100"/>
    </location>
</feature>
<organism evidence="2 3">
    <name type="scientific">[Phormidium ambiguum] IAM M-71</name>
    <dbReference type="NCBI Taxonomy" id="454136"/>
    <lineage>
        <taxon>Bacteria</taxon>
        <taxon>Bacillati</taxon>
        <taxon>Cyanobacteriota</taxon>
        <taxon>Cyanophyceae</taxon>
        <taxon>Oscillatoriophycideae</taxon>
        <taxon>Aerosakkonematales</taxon>
        <taxon>Aerosakkonemataceae</taxon>
        <taxon>Floridanema</taxon>
    </lineage>
</organism>
<protein>
    <recommendedName>
        <fullName evidence="4">DUF2127 domain-containing protein</fullName>
    </recommendedName>
</protein>
<keyword evidence="1" id="KW-1133">Transmembrane helix</keyword>
<dbReference type="AlphaFoldDB" id="A0A1U7IK65"/>
<keyword evidence="1" id="KW-0812">Transmembrane</keyword>
<feature type="transmembrane region" description="Helical" evidence="1">
    <location>
        <begin position="107"/>
        <end position="124"/>
    </location>
</feature>
<evidence type="ECO:0000313" key="3">
    <source>
        <dbReference type="Proteomes" id="UP000185860"/>
    </source>
</evidence>
<comment type="caution">
    <text evidence="2">The sequence shown here is derived from an EMBL/GenBank/DDBJ whole genome shotgun (WGS) entry which is preliminary data.</text>
</comment>
<dbReference type="STRING" id="454136.NIES2119_12890"/>
<evidence type="ECO:0000256" key="1">
    <source>
        <dbReference type="SAM" id="Phobius"/>
    </source>
</evidence>
<keyword evidence="1" id="KW-0472">Membrane</keyword>
<name>A0A1U7IK65_9CYAN</name>
<proteinExistence type="predicted"/>
<reference evidence="2 3" key="1">
    <citation type="submission" date="2016-11" db="EMBL/GenBank/DDBJ databases">
        <title>Draft Genome Sequences of Nine Cyanobacterial Strains from Diverse Habitats.</title>
        <authorList>
            <person name="Zhu T."/>
            <person name="Hou S."/>
            <person name="Lu X."/>
            <person name="Hess W.R."/>
        </authorList>
    </citation>
    <scope>NUCLEOTIDE SEQUENCE [LARGE SCALE GENOMIC DNA]</scope>
    <source>
        <strain evidence="2 3">IAM M-71</strain>
    </source>
</reference>
<gene>
    <name evidence="2" type="ORF">NIES2119_12890</name>
</gene>